<dbReference type="AlphaFoldDB" id="A0A8B2P055"/>
<dbReference type="Proteomes" id="UP000249590">
    <property type="component" value="Unassembled WGS sequence"/>
</dbReference>
<keyword evidence="2" id="KW-1185">Reference proteome</keyword>
<sequence length="118" mass="13025">MKTSITIARAFFILARHTSAAEGQTRLPPQAAAAILADGATWSAEAPSGRRKFDLTLNPDGTGRLRGPLFFSQNVNWRVEGPTICLASPFLEKCLEFRETPDGLQGWENGEPDLRLRR</sequence>
<comment type="caution">
    <text evidence="1">The sequence shown here is derived from an EMBL/GenBank/DDBJ whole genome shotgun (WGS) entry which is preliminary data.</text>
</comment>
<accession>A0A8B2P055</accession>
<dbReference type="OrthoDB" id="8368507at2"/>
<organism evidence="1 2">
    <name type="scientific">Acuticoccus sediminis</name>
    <dbReference type="NCBI Taxonomy" id="2184697"/>
    <lineage>
        <taxon>Bacteria</taxon>
        <taxon>Pseudomonadati</taxon>
        <taxon>Pseudomonadota</taxon>
        <taxon>Alphaproteobacteria</taxon>
        <taxon>Hyphomicrobiales</taxon>
        <taxon>Amorphaceae</taxon>
        <taxon>Acuticoccus</taxon>
    </lineage>
</organism>
<evidence type="ECO:0000313" key="1">
    <source>
        <dbReference type="EMBL" id="RAI03526.1"/>
    </source>
</evidence>
<dbReference type="EMBL" id="QHHQ01000001">
    <property type="protein sequence ID" value="RAI03526.1"/>
    <property type="molecule type" value="Genomic_DNA"/>
</dbReference>
<name>A0A8B2P055_9HYPH</name>
<reference evidence="1 2" key="1">
    <citation type="submission" date="2018-05" db="EMBL/GenBank/DDBJ databases">
        <title>Acuticoccus sediminis sp. nov., isolated from deep-sea sediment of Indian Ocean.</title>
        <authorList>
            <person name="Liu X."/>
            <person name="Lai Q."/>
            <person name="Du Y."/>
            <person name="Sun F."/>
            <person name="Zhang X."/>
            <person name="Wang S."/>
            <person name="Shao Z."/>
        </authorList>
    </citation>
    <scope>NUCLEOTIDE SEQUENCE [LARGE SCALE GENOMIC DNA]</scope>
    <source>
        <strain evidence="1 2">PTG4-2</strain>
    </source>
</reference>
<protein>
    <submittedName>
        <fullName evidence="1">Uncharacterized protein</fullName>
    </submittedName>
</protein>
<gene>
    <name evidence="1" type="ORF">DLJ53_03260</name>
</gene>
<dbReference type="RefSeq" id="WP_111342295.1">
    <property type="nucleotide sequence ID" value="NZ_QHHQ01000001.1"/>
</dbReference>
<proteinExistence type="predicted"/>
<evidence type="ECO:0000313" key="2">
    <source>
        <dbReference type="Proteomes" id="UP000249590"/>
    </source>
</evidence>